<keyword evidence="1" id="KW-0233">DNA recombination</keyword>
<dbReference type="GO" id="GO:0003677">
    <property type="term" value="F:DNA binding"/>
    <property type="evidence" value="ECO:0007669"/>
    <property type="project" value="InterPro"/>
</dbReference>
<organism evidence="3 4">
    <name type="scientific">Alteromonas mediterranea</name>
    <dbReference type="NCBI Taxonomy" id="314275"/>
    <lineage>
        <taxon>Bacteria</taxon>
        <taxon>Pseudomonadati</taxon>
        <taxon>Pseudomonadota</taxon>
        <taxon>Gammaproteobacteria</taxon>
        <taxon>Alteromonadales</taxon>
        <taxon>Alteromonadaceae</taxon>
        <taxon>Alteromonas/Salinimonas group</taxon>
        <taxon>Alteromonas</taxon>
    </lineage>
</organism>
<dbReference type="AlphaFoldDB" id="A0AAC9NTU1"/>
<dbReference type="Proteomes" id="UP000182101">
    <property type="component" value="Plasmid pAMCP48-600"/>
</dbReference>
<dbReference type="EMBL" id="CP018025">
    <property type="protein sequence ID" value="APD92224.1"/>
    <property type="molecule type" value="Genomic_DNA"/>
</dbReference>
<sequence length="579" mass="66523">MLDNNEVVVSFISIKNKYGYSAKPPSLIIPSEYSKSSLLYVLVLAVSKVGSSSNAKIATPLRWLIKNPSAFPEFAQSFSAFTLDQMMALRNKLHEASADQKNSFPKTYAVAICMGLSQIDMKLCCGRYISQWGRYRAENKKKIGRQIDGENLVWDRIKTENSVQNAKAISQEHIDNLFNEYFNAAWAHIQAYQELLKASEHLIIDSEINYSYQQKEVFKKLKELGHDLQSMGFYQLFLSTEWRGALSVRTLICILIICKLSRPLNTDSWLSLRLDNFTFNKTSIQISSAIKDKTNKHLASFRVLNRDREFFTALNLLKTHAEVTSNLINKLDVDLIREPFIFDYLTQKGRGEKLCLNRDFQYLRGGGYKRFIIDNELTHLSLDTLRNLIATKRFLDGSDLRDIQQILGHSDLSTTQHYINQHVTSAYLRHNVLTFMREFEQEAVNLFGSDVITDDLDAAVKTNKYFLVGDGSSCANPKDSPDGRQEIGEVCNGKLCHSECNNKRIVLNEKSIWQALVKRESYRTSWFQTYYHEEKFGAFDAKKVLFNALLCQYIAERMPKIYKSMMSKITSRISAQELL</sequence>
<dbReference type="RefSeq" id="WP_071960837.1">
    <property type="nucleotide sequence ID" value="NZ_CP018025.1"/>
</dbReference>
<reference evidence="3 4" key="1">
    <citation type="submission" date="2016-11" db="EMBL/GenBank/DDBJ databases">
        <title>Networking in microbes: conjugative elements and plasmids in the genus Alteromonas.</title>
        <authorList>
            <person name="Lopez-Perez M."/>
            <person name="Ramon-Marco N."/>
            <person name="Rodriguez-Valera F."/>
        </authorList>
    </citation>
    <scope>NUCLEOTIDE SEQUENCE [LARGE SCALE GENOMIC DNA]</scope>
    <source>
        <strain evidence="3 4">CP48</strain>
        <plasmid evidence="4">pamcp48-600</plasmid>
    </source>
</reference>
<geneLocation type="plasmid" evidence="4">
    <name>pamcp48-600</name>
</geneLocation>
<dbReference type="SUPFAM" id="SSF56349">
    <property type="entry name" value="DNA breaking-rejoining enzymes"/>
    <property type="match status" value="1"/>
</dbReference>
<dbReference type="Pfam" id="PF00589">
    <property type="entry name" value="Phage_integrase"/>
    <property type="match status" value="1"/>
</dbReference>
<dbReference type="InterPro" id="IPR011010">
    <property type="entry name" value="DNA_brk_join_enz"/>
</dbReference>
<dbReference type="Gene3D" id="1.10.443.10">
    <property type="entry name" value="Intergrase catalytic core"/>
    <property type="match status" value="1"/>
</dbReference>
<dbReference type="InterPro" id="IPR013762">
    <property type="entry name" value="Integrase-like_cat_sf"/>
</dbReference>
<name>A0AAC9NTU1_9ALTE</name>
<evidence type="ECO:0000259" key="2">
    <source>
        <dbReference type="Pfam" id="PF00589"/>
    </source>
</evidence>
<gene>
    <name evidence="3" type="ORF">BM524_20120</name>
</gene>
<dbReference type="GO" id="GO:0006310">
    <property type="term" value="P:DNA recombination"/>
    <property type="evidence" value="ECO:0007669"/>
    <property type="project" value="UniProtKB-KW"/>
</dbReference>
<accession>A0AAC9NTU1</accession>
<dbReference type="GO" id="GO:0015074">
    <property type="term" value="P:DNA integration"/>
    <property type="evidence" value="ECO:0007669"/>
    <property type="project" value="InterPro"/>
</dbReference>
<evidence type="ECO:0000313" key="4">
    <source>
        <dbReference type="Proteomes" id="UP000182101"/>
    </source>
</evidence>
<keyword evidence="3" id="KW-0614">Plasmid</keyword>
<evidence type="ECO:0000256" key="1">
    <source>
        <dbReference type="ARBA" id="ARBA00023172"/>
    </source>
</evidence>
<feature type="domain" description="Tyr recombinase" evidence="2">
    <location>
        <begin position="350"/>
        <end position="421"/>
    </location>
</feature>
<evidence type="ECO:0000313" key="3">
    <source>
        <dbReference type="EMBL" id="APD92224.1"/>
    </source>
</evidence>
<proteinExistence type="predicted"/>
<protein>
    <recommendedName>
        <fullName evidence="2">Tyr recombinase domain-containing protein</fullName>
    </recommendedName>
</protein>
<dbReference type="InterPro" id="IPR002104">
    <property type="entry name" value="Integrase_catalytic"/>
</dbReference>